<evidence type="ECO:0000256" key="1">
    <source>
        <dbReference type="ARBA" id="ARBA00004123"/>
    </source>
</evidence>
<dbReference type="GO" id="GO:0033186">
    <property type="term" value="C:CAF-1 complex"/>
    <property type="evidence" value="ECO:0007669"/>
    <property type="project" value="TreeGrafter"/>
</dbReference>
<dbReference type="Proteomes" id="UP000294933">
    <property type="component" value="Unassembled WGS sequence"/>
</dbReference>
<evidence type="ECO:0000259" key="6">
    <source>
        <dbReference type="Pfam" id="PF12253"/>
    </source>
</evidence>
<keyword evidence="3" id="KW-0234">DNA repair</keyword>
<evidence type="ECO:0000256" key="3">
    <source>
        <dbReference type="ARBA" id="ARBA00023204"/>
    </source>
</evidence>
<keyword evidence="4" id="KW-0539">Nucleus</keyword>
<keyword evidence="2" id="KW-0227">DNA damage</keyword>
<feature type="region of interest" description="Disordered" evidence="5">
    <location>
        <begin position="500"/>
        <end position="571"/>
    </location>
</feature>
<sequence length="763" mass="84340">MLVSVMNTSDMIKVDASAISQSTKSDRPPLAEIKNGKVVLKQKPISFEKTTETMQEIVSFRRLLEERMQKQMAPLGDVPAEHLPLIAKLVHESDKTLSALAKHIHNSVLPAQIDATFQADHLASALTLDAVERAINSIAQRTNYGLDGLEKVPAALRAWRWEVNIQHRDWLPRAGRDAAETRIAERQQAKKDLHAAYYALSSDERDKLMKTSKKDKVKNDENGAESTALPTDKQDPSQDRNEQEGEEIMEKSPSRPKKEKSVDPEKTAKEKEKAEKRAAKAERERKEAEAKKKSSMIMSAFFAKPKAAGHASRTPSISGSIPAPVASSSQTDFERTFKEFVVKKDSSIAPINWFADQKKAKEVIVLDRDENTMVESHDAEKAVRLSDISTEALLKSAMARTTPSTRRLRAWRREPPKSEYCVRTLMAELSEAEVVGDTTAVRHYLDLLQSRAAVPVKVFIFHDDTRPGYFGTFTKKSTSVKSRKPLARDPVALDYSYDSGAEWEEEEEGGDDLMSLDGSADEEDGSESELDDWLVDDAAVEDPGTPLSERAGSPDFPPLPAPKRKLPSGECKDTKKRKVVVPLVPFTKGPCWEVALGKPAYDPFKPYCIRLFNDTPSPIDPFTFVSTSAEERVASTSKSVFAVPALPARVANSTPQGTAPPSLVVTAQPGAAMIPDVPPKRKTATVPPPKTTFPDIHVPHLINKINSLATGNLTGIVESIYQDLKNHKVKKNAIEAKVREIGEKCKFKKVWIVKGSTLPTTIS</sequence>
<feature type="domain" description="Chromatin assembly factor 1 subunit A dimerization" evidence="6">
    <location>
        <begin position="457"/>
        <end position="527"/>
    </location>
</feature>
<dbReference type="Pfam" id="PF12253">
    <property type="entry name" value="CAF1A_dimeriz"/>
    <property type="match status" value="1"/>
</dbReference>
<dbReference type="OrthoDB" id="440676at2759"/>
<protein>
    <recommendedName>
        <fullName evidence="6">Chromatin assembly factor 1 subunit A dimerization domain-containing protein</fullName>
    </recommendedName>
</protein>
<reference evidence="7 8" key="1">
    <citation type="submission" date="2018-06" db="EMBL/GenBank/DDBJ databases">
        <title>A transcriptomic atlas of mushroom development highlights an independent origin of complex multicellularity.</title>
        <authorList>
            <consortium name="DOE Joint Genome Institute"/>
            <person name="Krizsan K."/>
            <person name="Almasi E."/>
            <person name="Merenyi Z."/>
            <person name="Sahu N."/>
            <person name="Viragh M."/>
            <person name="Koszo T."/>
            <person name="Mondo S."/>
            <person name="Kiss B."/>
            <person name="Balint B."/>
            <person name="Kues U."/>
            <person name="Barry K."/>
            <person name="Hegedus J.C."/>
            <person name="Henrissat B."/>
            <person name="Johnson J."/>
            <person name="Lipzen A."/>
            <person name="Ohm R."/>
            <person name="Nagy I."/>
            <person name="Pangilinan J."/>
            <person name="Yan J."/>
            <person name="Xiong Y."/>
            <person name="Grigoriev I.V."/>
            <person name="Hibbett D.S."/>
            <person name="Nagy L.G."/>
        </authorList>
    </citation>
    <scope>NUCLEOTIDE SEQUENCE [LARGE SCALE GENOMIC DNA]</scope>
    <source>
        <strain evidence="7 8">SZMC22713</strain>
    </source>
</reference>
<evidence type="ECO:0000256" key="2">
    <source>
        <dbReference type="ARBA" id="ARBA00022763"/>
    </source>
</evidence>
<dbReference type="GO" id="GO:0005634">
    <property type="term" value="C:nucleus"/>
    <property type="evidence" value="ECO:0007669"/>
    <property type="project" value="UniProtKB-SubCell"/>
</dbReference>
<feature type="compositionally biased region" description="Acidic residues" evidence="5">
    <location>
        <begin position="519"/>
        <end position="540"/>
    </location>
</feature>
<feature type="compositionally biased region" description="Acidic residues" evidence="5">
    <location>
        <begin position="501"/>
        <end position="511"/>
    </location>
</feature>
<dbReference type="STRING" id="50990.A0A4Y7QIV4"/>
<proteinExistence type="predicted"/>
<dbReference type="AlphaFoldDB" id="A0A4Y7QIV4"/>
<dbReference type="InterPro" id="IPR022043">
    <property type="entry name" value="CAF1A_DD"/>
</dbReference>
<feature type="compositionally biased region" description="Basic and acidic residues" evidence="5">
    <location>
        <begin position="207"/>
        <end position="221"/>
    </location>
</feature>
<name>A0A4Y7QIV4_9AGAM</name>
<keyword evidence="8" id="KW-1185">Reference proteome</keyword>
<dbReference type="VEuPathDB" id="FungiDB:BD410DRAFT_740732"/>
<feature type="compositionally biased region" description="Basic and acidic residues" evidence="5">
    <location>
        <begin position="232"/>
        <end position="253"/>
    </location>
</feature>
<evidence type="ECO:0000313" key="8">
    <source>
        <dbReference type="Proteomes" id="UP000294933"/>
    </source>
</evidence>
<comment type="subcellular location">
    <subcellularLocation>
        <location evidence="1">Nucleus</location>
    </subcellularLocation>
</comment>
<dbReference type="PANTHER" id="PTHR15272:SF0">
    <property type="entry name" value="CHROMATIN ASSEMBLY FACTOR 1 SUBUNIT A"/>
    <property type="match status" value="1"/>
</dbReference>
<evidence type="ECO:0000256" key="4">
    <source>
        <dbReference type="ARBA" id="ARBA00023242"/>
    </source>
</evidence>
<organism evidence="7 8">
    <name type="scientific">Rickenella mellea</name>
    <dbReference type="NCBI Taxonomy" id="50990"/>
    <lineage>
        <taxon>Eukaryota</taxon>
        <taxon>Fungi</taxon>
        <taxon>Dikarya</taxon>
        <taxon>Basidiomycota</taxon>
        <taxon>Agaricomycotina</taxon>
        <taxon>Agaricomycetes</taxon>
        <taxon>Hymenochaetales</taxon>
        <taxon>Rickenellaceae</taxon>
        <taxon>Rickenella</taxon>
    </lineage>
</organism>
<feature type="region of interest" description="Disordered" evidence="5">
    <location>
        <begin position="207"/>
        <end position="294"/>
    </location>
</feature>
<evidence type="ECO:0000313" key="7">
    <source>
        <dbReference type="EMBL" id="TDL27563.1"/>
    </source>
</evidence>
<gene>
    <name evidence="7" type="ORF">BD410DRAFT_740732</name>
</gene>
<accession>A0A4Y7QIV4</accession>
<dbReference type="GO" id="GO:0006334">
    <property type="term" value="P:nucleosome assembly"/>
    <property type="evidence" value="ECO:0007669"/>
    <property type="project" value="TreeGrafter"/>
</dbReference>
<evidence type="ECO:0000256" key="5">
    <source>
        <dbReference type="SAM" id="MobiDB-lite"/>
    </source>
</evidence>
<dbReference type="EMBL" id="ML170159">
    <property type="protein sequence ID" value="TDL27563.1"/>
    <property type="molecule type" value="Genomic_DNA"/>
</dbReference>
<dbReference type="GO" id="GO:0006281">
    <property type="term" value="P:DNA repair"/>
    <property type="evidence" value="ECO:0007669"/>
    <property type="project" value="UniProtKB-KW"/>
</dbReference>
<dbReference type="PANTHER" id="PTHR15272">
    <property type="entry name" value="CHROMATIN ASSEMBLY FACTOR 1 SUBUNIT A CAF-1 SUBUNIT A"/>
    <property type="match status" value="1"/>
</dbReference>
<feature type="compositionally biased region" description="Basic and acidic residues" evidence="5">
    <location>
        <begin position="259"/>
        <end position="292"/>
    </location>
</feature>